<keyword evidence="9 13" id="KW-0418">Kinase</keyword>
<keyword evidence="15" id="KW-1185">Reference proteome</keyword>
<evidence type="ECO:0000313" key="14">
    <source>
        <dbReference type="EMBL" id="MFC4727562.1"/>
    </source>
</evidence>
<comment type="catalytic activity">
    <reaction evidence="13">
        <text>a lipid A disaccharide + ATP = a lipid IVA + ADP + H(+)</text>
        <dbReference type="Rhea" id="RHEA:67840"/>
        <dbReference type="ChEBI" id="CHEBI:15378"/>
        <dbReference type="ChEBI" id="CHEBI:30616"/>
        <dbReference type="ChEBI" id="CHEBI:176343"/>
        <dbReference type="ChEBI" id="CHEBI:176425"/>
        <dbReference type="ChEBI" id="CHEBI:456216"/>
        <dbReference type="EC" id="2.7.1.130"/>
    </reaction>
</comment>
<feature type="binding site" evidence="13">
    <location>
        <begin position="58"/>
        <end position="65"/>
    </location>
    <ligand>
        <name>ATP</name>
        <dbReference type="ChEBI" id="CHEBI:30616"/>
    </ligand>
</feature>
<dbReference type="InterPro" id="IPR027417">
    <property type="entry name" value="P-loop_NTPase"/>
</dbReference>
<evidence type="ECO:0000256" key="7">
    <source>
        <dbReference type="ARBA" id="ARBA00022679"/>
    </source>
</evidence>
<reference evidence="15" key="1">
    <citation type="journal article" date="2019" name="Int. J. Syst. Evol. Microbiol.">
        <title>The Global Catalogue of Microorganisms (GCM) 10K type strain sequencing project: providing services to taxonomists for standard genome sequencing and annotation.</title>
        <authorList>
            <consortium name="The Broad Institute Genomics Platform"/>
            <consortium name="The Broad Institute Genome Sequencing Center for Infectious Disease"/>
            <person name="Wu L."/>
            <person name="Ma J."/>
        </authorList>
    </citation>
    <scope>NUCLEOTIDE SEQUENCE [LARGE SCALE GENOMIC DNA]</scope>
    <source>
        <strain evidence="15">CGMCC 1.13574</strain>
    </source>
</reference>
<dbReference type="EMBL" id="JBHSGG010000014">
    <property type="protein sequence ID" value="MFC4727562.1"/>
    <property type="molecule type" value="Genomic_DNA"/>
</dbReference>
<evidence type="ECO:0000256" key="3">
    <source>
        <dbReference type="ARBA" id="ARBA00012071"/>
    </source>
</evidence>
<dbReference type="Proteomes" id="UP001595892">
    <property type="component" value="Unassembled WGS sequence"/>
</dbReference>
<comment type="function">
    <text evidence="1 13">Transfers the gamma-phosphate of ATP to the 4'-position of a tetraacyldisaccharide 1-phosphate intermediate (termed DS-1-P) to form tetraacyldisaccharide 1,4'-bis-phosphate (lipid IVA).</text>
</comment>
<evidence type="ECO:0000256" key="6">
    <source>
        <dbReference type="ARBA" id="ARBA00022556"/>
    </source>
</evidence>
<dbReference type="EC" id="2.7.1.130" evidence="3 13"/>
<evidence type="ECO:0000256" key="12">
    <source>
        <dbReference type="ARBA" id="ARBA00029757"/>
    </source>
</evidence>
<keyword evidence="7 13" id="KW-0808">Transferase</keyword>
<evidence type="ECO:0000256" key="13">
    <source>
        <dbReference type="HAMAP-Rule" id="MF_00409"/>
    </source>
</evidence>
<evidence type="ECO:0000256" key="11">
    <source>
        <dbReference type="ARBA" id="ARBA00023098"/>
    </source>
</evidence>
<keyword evidence="10 13" id="KW-0067">ATP-binding</keyword>
<dbReference type="HAMAP" id="MF_00409">
    <property type="entry name" value="LpxK"/>
    <property type="match status" value="1"/>
</dbReference>
<dbReference type="PANTHER" id="PTHR42724:SF1">
    <property type="entry name" value="TETRAACYLDISACCHARIDE 4'-KINASE, MITOCHONDRIAL-RELATED"/>
    <property type="match status" value="1"/>
</dbReference>
<comment type="similarity">
    <text evidence="13">Belongs to the LpxK family.</text>
</comment>
<keyword evidence="8 13" id="KW-0547">Nucleotide-binding</keyword>
<proteinExistence type="inferred from homology"/>
<evidence type="ECO:0000256" key="2">
    <source>
        <dbReference type="ARBA" id="ARBA00004870"/>
    </source>
</evidence>
<name>A0ABV9NGQ8_9GAMM</name>
<evidence type="ECO:0000256" key="1">
    <source>
        <dbReference type="ARBA" id="ARBA00002274"/>
    </source>
</evidence>
<gene>
    <name evidence="13 14" type="primary">lpxK</name>
    <name evidence="14" type="ORF">ACFO3Q_05180</name>
</gene>
<keyword evidence="11 13" id="KW-0443">Lipid metabolism</keyword>
<dbReference type="Pfam" id="PF02606">
    <property type="entry name" value="LpxK"/>
    <property type="match status" value="1"/>
</dbReference>
<protein>
    <recommendedName>
        <fullName evidence="4 13">Tetraacyldisaccharide 4'-kinase</fullName>
        <ecNumber evidence="3 13">2.7.1.130</ecNumber>
    </recommendedName>
    <alternativeName>
        <fullName evidence="12 13">Lipid A 4'-kinase</fullName>
    </alternativeName>
</protein>
<dbReference type="GO" id="GO:0009029">
    <property type="term" value="F:lipid-A 4'-kinase activity"/>
    <property type="evidence" value="ECO:0007669"/>
    <property type="project" value="UniProtKB-EC"/>
</dbReference>
<evidence type="ECO:0000256" key="4">
    <source>
        <dbReference type="ARBA" id="ARBA00016436"/>
    </source>
</evidence>
<dbReference type="PANTHER" id="PTHR42724">
    <property type="entry name" value="TETRAACYLDISACCHARIDE 4'-KINASE"/>
    <property type="match status" value="1"/>
</dbReference>
<organism evidence="14 15">
    <name type="scientific">Coralloluteibacterium thermophilum</name>
    <dbReference type="NCBI Taxonomy" id="2707049"/>
    <lineage>
        <taxon>Bacteria</taxon>
        <taxon>Pseudomonadati</taxon>
        <taxon>Pseudomonadota</taxon>
        <taxon>Gammaproteobacteria</taxon>
        <taxon>Lysobacterales</taxon>
        <taxon>Lysobacteraceae</taxon>
        <taxon>Coralloluteibacterium</taxon>
    </lineage>
</organism>
<accession>A0ABV9NGQ8</accession>
<dbReference type="RefSeq" id="WP_377003570.1">
    <property type="nucleotide sequence ID" value="NZ_JBHSGG010000014.1"/>
</dbReference>
<sequence>MSRNLQSIWYGDASPGRGLRTVEAVYAQATALRRWLYRHDWIRRQRLGVPVIVVGNLIAGGAGKTPLTVALVEWLRARGWHPGVVTRGYGRKGKAALTVQAGTTPAEAGDEPVLIARRTGVPVRVDADRFEGGQALVAAGCDIVVADDGLQHYGLARDIEIEVVDGIRRYGNGRLLPAGPLREPPERGAACDFRVVNGGTARDGEWPMALRLGEVVPLAGGRRRPLAEFSGRRVHAVAGIGHPRRFFAALEAAGLRPVPHAFPDHHAFVPEDLDFPEDLPLLMTEKDAVKCAAFAQPHHWMVPASAVLPAAFWDALGARLDNLETPAA</sequence>
<evidence type="ECO:0000256" key="9">
    <source>
        <dbReference type="ARBA" id="ARBA00022777"/>
    </source>
</evidence>
<keyword evidence="6 13" id="KW-0441">Lipid A biosynthesis</keyword>
<comment type="pathway">
    <text evidence="2 13">Glycolipid biosynthesis; lipid IV(A) biosynthesis; lipid IV(A) from (3R)-3-hydroxytetradecanoyl-[acyl-carrier-protein] and UDP-N-acetyl-alpha-D-glucosamine: step 6/6.</text>
</comment>
<keyword evidence="5 13" id="KW-0444">Lipid biosynthesis</keyword>
<evidence type="ECO:0000256" key="5">
    <source>
        <dbReference type="ARBA" id="ARBA00022516"/>
    </source>
</evidence>
<dbReference type="NCBIfam" id="TIGR00682">
    <property type="entry name" value="lpxK"/>
    <property type="match status" value="1"/>
</dbReference>
<comment type="caution">
    <text evidence="14">The sequence shown here is derived from an EMBL/GenBank/DDBJ whole genome shotgun (WGS) entry which is preliminary data.</text>
</comment>
<dbReference type="InterPro" id="IPR003758">
    <property type="entry name" value="LpxK"/>
</dbReference>
<dbReference type="SUPFAM" id="SSF52540">
    <property type="entry name" value="P-loop containing nucleoside triphosphate hydrolases"/>
    <property type="match status" value="1"/>
</dbReference>
<evidence type="ECO:0000256" key="8">
    <source>
        <dbReference type="ARBA" id="ARBA00022741"/>
    </source>
</evidence>
<evidence type="ECO:0000256" key="10">
    <source>
        <dbReference type="ARBA" id="ARBA00022840"/>
    </source>
</evidence>
<evidence type="ECO:0000313" key="15">
    <source>
        <dbReference type="Proteomes" id="UP001595892"/>
    </source>
</evidence>